<keyword evidence="5" id="KW-0862">Zinc</keyword>
<dbReference type="GO" id="GO:0005634">
    <property type="term" value="C:nucleus"/>
    <property type="evidence" value="ECO:0007669"/>
    <property type="project" value="UniProtKB-SubCell"/>
</dbReference>
<feature type="region of interest" description="Disordered" evidence="9">
    <location>
        <begin position="264"/>
        <end position="286"/>
    </location>
</feature>
<organism evidence="11">
    <name type="scientific">Sarcoptes scabiei</name>
    <name type="common">Itch mite</name>
    <name type="synonym">Acarus scabiei</name>
    <dbReference type="NCBI Taxonomy" id="52283"/>
    <lineage>
        <taxon>Eukaryota</taxon>
        <taxon>Metazoa</taxon>
        <taxon>Ecdysozoa</taxon>
        <taxon>Arthropoda</taxon>
        <taxon>Chelicerata</taxon>
        <taxon>Arachnida</taxon>
        <taxon>Acari</taxon>
        <taxon>Acariformes</taxon>
        <taxon>Sarcoptiformes</taxon>
        <taxon>Astigmata</taxon>
        <taxon>Psoroptidia</taxon>
        <taxon>Sarcoptoidea</taxon>
        <taxon>Sarcoptidae</taxon>
        <taxon>Sarcoptinae</taxon>
        <taxon>Sarcoptes</taxon>
    </lineage>
</organism>
<evidence type="ECO:0000256" key="2">
    <source>
        <dbReference type="ARBA" id="ARBA00022723"/>
    </source>
</evidence>
<dbReference type="InterPro" id="IPR036236">
    <property type="entry name" value="Znf_C2H2_sf"/>
</dbReference>
<dbReference type="PROSITE" id="PS50157">
    <property type="entry name" value="ZINC_FINGER_C2H2_2"/>
    <property type="match status" value="7"/>
</dbReference>
<evidence type="ECO:0000256" key="4">
    <source>
        <dbReference type="ARBA" id="ARBA00022771"/>
    </source>
</evidence>
<evidence type="ECO:0000256" key="7">
    <source>
        <dbReference type="ARBA" id="ARBA00037948"/>
    </source>
</evidence>
<evidence type="ECO:0000256" key="1">
    <source>
        <dbReference type="ARBA" id="ARBA00004123"/>
    </source>
</evidence>
<feature type="domain" description="C2H2-type" evidence="10">
    <location>
        <begin position="60"/>
        <end position="89"/>
    </location>
</feature>
<dbReference type="GO" id="GO:0000978">
    <property type="term" value="F:RNA polymerase II cis-regulatory region sequence-specific DNA binding"/>
    <property type="evidence" value="ECO:0007669"/>
    <property type="project" value="TreeGrafter"/>
</dbReference>
<evidence type="ECO:0000256" key="6">
    <source>
        <dbReference type="ARBA" id="ARBA00023242"/>
    </source>
</evidence>
<evidence type="ECO:0000259" key="10">
    <source>
        <dbReference type="PROSITE" id="PS50157"/>
    </source>
</evidence>
<dbReference type="Pfam" id="PF22110">
    <property type="entry name" value="TFIIIA_zf-C2H2"/>
    <property type="match status" value="1"/>
</dbReference>
<evidence type="ECO:0000256" key="9">
    <source>
        <dbReference type="SAM" id="MobiDB-lite"/>
    </source>
</evidence>
<dbReference type="InterPro" id="IPR054599">
    <property type="entry name" value="TFIIIA_Zfn-C2H2"/>
</dbReference>
<proteinExistence type="inferred from homology"/>
<feature type="domain" description="C2H2-type" evidence="10">
    <location>
        <begin position="100"/>
        <end position="124"/>
    </location>
</feature>
<dbReference type="AlphaFoldDB" id="A0A834RG83"/>
<keyword evidence="4 8" id="KW-0863">Zinc-finger</keyword>
<dbReference type="PANTHER" id="PTHR24388">
    <property type="entry name" value="ZINC FINGER PROTEIN"/>
    <property type="match status" value="1"/>
</dbReference>
<dbReference type="SMART" id="SM00355">
    <property type="entry name" value="ZnF_C2H2"/>
    <property type="match status" value="8"/>
</dbReference>
<evidence type="ECO:0000256" key="3">
    <source>
        <dbReference type="ARBA" id="ARBA00022737"/>
    </source>
</evidence>
<feature type="domain" description="C2H2-type" evidence="10">
    <location>
        <begin position="213"/>
        <end position="243"/>
    </location>
</feature>
<accession>A0A834RG83</accession>
<dbReference type="Pfam" id="PF00096">
    <property type="entry name" value="zf-C2H2"/>
    <property type="match status" value="4"/>
</dbReference>
<evidence type="ECO:0000313" key="13">
    <source>
        <dbReference type="Proteomes" id="UP000070412"/>
    </source>
</evidence>
<comment type="similarity">
    <text evidence="7">Belongs to the snail C2H2-type zinc-finger protein family.</text>
</comment>
<name>A0A834RG83_SARSC</name>
<evidence type="ECO:0000313" key="12">
    <source>
        <dbReference type="EnsemblMetazoa" id="KAF7496495.1"/>
    </source>
</evidence>
<dbReference type="Proteomes" id="UP000070412">
    <property type="component" value="Unassembled WGS sequence"/>
</dbReference>
<feature type="domain" description="C2H2-type" evidence="10">
    <location>
        <begin position="29"/>
        <end position="59"/>
    </location>
</feature>
<reference evidence="11" key="2">
    <citation type="submission" date="2020-01" db="EMBL/GenBank/DDBJ databases">
        <authorList>
            <person name="Korhonen P.K.K."/>
            <person name="Guangxu M.G."/>
            <person name="Wang T.W."/>
            <person name="Stroehlein A.J.S."/>
            <person name="Young N.D."/>
            <person name="Ang C.-S.A."/>
            <person name="Fernando D.W.F."/>
            <person name="Lu H.L."/>
            <person name="Taylor S.T."/>
            <person name="Ehtesham M.E.M."/>
            <person name="Najaraj S.H.N."/>
            <person name="Harsha G.H.G."/>
            <person name="Madugundu A.M."/>
            <person name="Renuse S.R."/>
            <person name="Holt D.H."/>
            <person name="Pandey A.P."/>
            <person name="Papenfuss A.P."/>
            <person name="Gasser R.B.G."/>
            <person name="Fischer K.F."/>
        </authorList>
    </citation>
    <scope>NUCLEOTIDE SEQUENCE</scope>
    <source>
        <strain evidence="11">SSS_KF_BRIS2020</strain>
    </source>
</reference>
<keyword evidence="2" id="KW-0479">Metal-binding</keyword>
<keyword evidence="6" id="KW-0539">Nucleus</keyword>
<comment type="subcellular location">
    <subcellularLocation>
        <location evidence="1">Nucleus</location>
    </subcellularLocation>
</comment>
<dbReference type="OrthoDB" id="6504251at2759"/>
<dbReference type="GO" id="GO:0008270">
    <property type="term" value="F:zinc ion binding"/>
    <property type="evidence" value="ECO:0007669"/>
    <property type="project" value="UniProtKB-KW"/>
</dbReference>
<dbReference type="OMA" id="AHKCEHG"/>
<feature type="domain" description="C2H2-type" evidence="10">
    <location>
        <begin position="128"/>
        <end position="155"/>
    </location>
</feature>
<dbReference type="InterPro" id="IPR050527">
    <property type="entry name" value="Snail/Krueppel_Znf"/>
</dbReference>
<dbReference type="Gene3D" id="3.30.160.60">
    <property type="entry name" value="Classic Zinc Finger"/>
    <property type="match status" value="6"/>
</dbReference>
<feature type="domain" description="C2H2-type" evidence="10">
    <location>
        <begin position="181"/>
        <end position="209"/>
    </location>
</feature>
<protein>
    <submittedName>
        <fullName evidence="11">Transcription factor IIIA</fullName>
    </submittedName>
</protein>
<evidence type="ECO:0000313" key="11">
    <source>
        <dbReference type="EMBL" id="KAF7496495.1"/>
    </source>
</evidence>
<dbReference type="InterPro" id="IPR013087">
    <property type="entry name" value="Znf_C2H2_type"/>
</dbReference>
<dbReference type="EMBL" id="WVUK01000006">
    <property type="protein sequence ID" value="KAF7496495.1"/>
    <property type="molecule type" value="Genomic_DNA"/>
</dbReference>
<evidence type="ECO:0000256" key="8">
    <source>
        <dbReference type="PROSITE-ProRule" id="PRU00042"/>
    </source>
</evidence>
<dbReference type="PROSITE" id="PS00028">
    <property type="entry name" value="ZINC_FINGER_C2H2_1"/>
    <property type="match status" value="6"/>
</dbReference>
<keyword evidence="3" id="KW-0677">Repeat</keyword>
<feature type="domain" description="C2H2-type" evidence="10">
    <location>
        <begin position="243"/>
        <end position="277"/>
    </location>
</feature>
<sequence length="347" mass="40825">MVLQPKDIESVENGDEDLMKQSNNSKKKFQCPYENCLESFTKKIRLRTHIHSVHTNFKPYVCTESNCFASFACAAYLSKHLKRHRKNSETSNVKRRIRKFNCTECEKIFPTKIQLKLHQSRIHSISAFRCDQCDAGFIYRSKLNAHKRRHRGYRCSFDTCSFQTNKWSELRKHVSEDHRRLICPDCSKSYSTPYNLRLHQSTVHNQTEPGKLFICKEDGCEKSYNRLTSLQNHIRAAHSVPKHFCSECKKSFRYKTSLNHHIQSSCPSLTKHSESKQSKKRKPNLKSKLKKLIRIKPLFDEEIALEEIEEEESNRNRSDSNDRIDLEKLIESNLMQSFETDCRAENV</sequence>
<keyword evidence="13" id="KW-1185">Reference proteome</keyword>
<dbReference type="PANTHER" id="PTHR24388:SF54">
    <property type="entry name" value="PROTEIN ESCARGOT"/>
    <property type="match status" value="1"/>
</dbReference>
<dbReference type="GO" id="GO:0000981">
    <property type="term" value="F:DNA-binding transcription factor activity, RNA polymerase II-specific"/>
    <property type="evidence" value="ECO:0007669"/>
    <property type="project" value="TreeGrafter"/>
</dbReference>
<reference evidence="12" key="3">
    <citation type="submission" date="2022-06" db="UniProtKB">
        <authorList>
            <consortium name="EnsemblMetazoa"/>
        </authorList>
    </citation>
    <scope>IDENTIFICATION</scope>
</reference>
<dbReference type="SUPFAM" id="SSF57667">
    <property type="entry name" value="beta-beta-alpha zinc fingers"/>
    <property type="match status" value="3"/>
</dbReference>
<evidence type="ECO:0000256" key="5">
    <source>
        <dbReference type="ARBA" id="ARBA00022833"/>
    </source>
</evidence>
<reference evidence="13" key="1">
    <citation type="journal article" date="2020" name="PLoS Negl. Trop. Dis.">
        <title>High-quality nuclear genome for Sarcoptes scabiei-A critical resource for a neglected parasite.</title>
        <authorList>
            <person name="Korhonen P.K."/>
            <person name="Gasser R.B."/>
            <person name="Ma G."/>
            <person name="Wang T."/>
            <person name="Stroehlein A.J."/>
            <person name="Young N.D."/>
            <person name="Ang C.S."/>
            <person name="Fernando D.D."/>
            <person name="Lu H.C."/>
            <person name="Taylor S."/>
            <person name="Reynolds S.L."/>
            <person name="Mofiz E."/>
            <person name="Najaraj S.H."/>
            <person name="Gowda H."/>
            <person name="Madugundu A."/>
            <person name="Renuse S."/>
            <person name="Holt D."/>
            <person name="Pandey A."/>
            <person name="Papenfuss A.T."/>
            <person name="Fischer K."/>
        </authorList>
    </citation>
    <scope>NUCLEOTIDE SEQUENCE [LARGE SCALE GENOMIC DNA]</scope>
</reference>
<dbReference type="EnsemblMetazoa" id="SSS_4303s_mrna">
    <property type="protein sequence ID" value="KAF7496495.1"/>
    <property type="gene ID" value="SSS_4303"/>
</dbReference>
<gene>
    <name evidence="11" type="ORF">SSS_4303</name>
</gene>